<evidence type="ECO:0000256" key="1">
    <source>
        <dbReference type="ARBA" id="ARBA00023012"/>
    </source>
</evidence>
<name>A0ABU6CY96_9GAMM</name>
<dbReference type="SUPFAM" id="SSF47226">
    <property type="entry name" value="Histidine-containing phosphotransfer domain, HPT domain"/>
    <property type="match status" value="1"/>
</dbReference>
<evidence type="ECO:0000256" key="2">
    <source>
        <dbReference type="PROSITE-ProRule" id="PRU00110"/>
    </source>
</evidence>
<dbReference type="EMBL" id="JAYMYJ010000086">
    <property type="protein sequence ID" value="MEB4591079.1"/>
    <property type="molecule type" value="Genomic_DNA"/>
</dbReference>
<reference evidence="5" key="1">
    <citation type="submission" date="2023-07" db="EMBL/GenBank/DDBJ databases">
        <title>The carbon used by Thiothrix.</title>
        <authorList>
            <person name="Chen L."/>
        </authorList>
    </citation>
    <scope>NUCLEOTIDE SEQUENCE [LARGE SCALE GENOMIC DNA]</scope>
</reference>
<evidence type="ECO:0000259" key="3">
    <source>
        <dbReference type="PROSITE" id="PS50894"/>
    </source>
</evidence>
<keyword evidence="1" id="KW-0902">Two-component regulatory system</keyword>
<dbReference type="InterPro" id="IPR008207">
    <property type="entry name" value="Sig_transdc_His_kin_Hpt_dom"/>
</dbReference>
<comment type="caution">
    <text evidence="4">The sequence shown here is derived from an EMBL/GenBank/DDBJ whole genome shotgun (WGS) entry which is preliminary data.</text>
</comment>
<accession>A0ABU6CY96</accession>
<evidence type="ECO:0000313" key="5">
    <source>
        <dbReference type="Proteomes" id="UP001308005"/>
    </source>
</evidence>
<proteinExistence type="predicted"/>
<evidence type="ECO:0000313" key="4">
    <source>
        <dbReference type="EMBL" id="MEB4591079.1"/>
    </source>
</evidence>
<keyword evidence="5" id="KW-1185">Reference proteome</keyword>
<feature type="modified residue" description="Phosphohistidine" evidence="2">
    <location>
        <position position="54"/>
    </location>
</feature>
<feature type="domain" description="HPt" evidence="3">
    <location>
        <begin position="15"/>
        <end position="106"/>
    </location>
</feature>
<dbReference type="Proteomes" id="UP001308005">
    <property type="component" value="Unassembled WGS sequence"/>
</dbReference>
<dbReference type="PROSITE" id="PS50894">
    <property type="entry name" value="HPT"/>
    <property type="match status" value="1"/>
</dbReference>
<gene>
    <name evidence="4" type="ORF">VSS37_08830</name>
</gene>
<dbReference type="Gene3D" id="1.20.120.160">
    <property type="entry name" value="HPT domain"/>
    <property type="match status" value="1"/>
</dbReference>
<protein>
    <recommendedName>
        <fullName evidence="3">HPt domain-containing protein</fullName>
    </recommendedName>
</protein>
<keyword evidence="2" id="KW-0597">Phosphoprotein</keyword>
<dbReference type="InterPro" id="IPR036641">
    <property type="entry name" value="HPT_dom_sf"/>
</dbReference>
<sequence length="110" mass="12510">MKTHPILNTLLGTLGEEGTQRFLSFALPQIRQSRQELLASLRQQDWEAAATIAHRLKATAHLYSTNALQDSLKTIHNKELTTLSHPPFLPALEAEFQYIEQIITNYLNNN</sequence>
<dbReference type="RefSeq" id="WP_324694466.1">
    <property type="nucleotide sequence ID" value="NZ_JAYMYJ010000086.1"/>
</dbReference>
<organism evidence="4 5">
    <name type="scientific">Candidatus Thiothrix phosphatis</name>
    <dbReference type="NCBI Taxonomy" id="3112415"/>
    <lineage>
        <taxon>Bacteria</taxon>
        <taxon>Pseudomonadati</taxon>
        <taxon>Pseudomonadota</taxon>
        <taxon>Gammaproteobacteria</taxon>
        <taxon>Thiotrichales</taxon>
        <taxon>Thiotrichaceae</taxon>
        <taxon>Thiothrix</taxon>
    </lineage>
</organism>